<dbReference type="Pfam" id="PF08385">
    <property type="entry name" value="DHC_N1"/>
    <property type="match status" value="1"/>
</dbReference>
<dbReference type="GO" id="GO:0005858">
    <property type="term" value="C:axonemal dynein complex"/>
    <property type="evidence" value="ECO:0007669"/>
    <property type="project" value="TreeGrafter"/>
</dbReference>
<dbReference type="InterPro" id="IPR041658">
    <property type="entry name" value="AAA_lid_11"/>
</dbReference>
<dbReference type="Pfam" id="PF12775">
    <property type="entry name" value="AAA_7"/>
    <property type="match status" value="1"/>
</dbReference>
<dbReference type="FunFam" id="3.10.490.20:FF:000010">
    <property type="entry name" value="Dynein heavy chain, putative"/>
    <property type="match status" value="1"/>
</dbReference>
<keyword evidence="5" id="KW-0677">Repeat</keyword>
<dbReference type="FunFam" id="3.40.50.300:FF:000049">
    <property type="entry name" value="Dynein, axonemal, heavy chain 5"/>
    <property type="match status" value="1"/>
</dbReference>
<dbReference type="Gene3D" id="1.20.58.1120">
    <property type="match status" value="1"/>
</dbReference>
<dbReference type="InterPro" id="IPR024317">
    <property type="entry name" value="Dynein_heavy_chain_D4_dom"/>
</dbReference>
<dbReference type="GO" id="GO:0005874">
    <property type="term" value="C:microtubule"/>
    <property type="evidence" value="ECO:0007669"/>
    <property type="project" value="UniProtKB-KW"/>
</dbReference>
<dbReference type="Pfam" id="PF17857">
    <property type="entry name" value="AAA_lid_1"/>
    <property type="match status" value="1"/>
</dbReference>
<evidence type="ECO:0000256" key="7">
    <source>
        <dbReference type="ARBA" id="ARBA00022840"/>
    </source>
</evidence>
<feature type="domain" description="AAA+ ATPase" evidence="16">
    <location>
        <begin position="2497"/>
        <end position="2647"/>
    </location>
</feature>
<evidence type="ECO:0000256" key="9">
    <source>
        <dbReference type="ARBA" id="ARBA00023054"/>
    </source>
</evidence>
<dbReference type="Gene3D" id="6.10.140.1060">
    <property type="match status" value="1"/>
</dbReference>
<dbReference type="InterPro" id="IPR024743">
    <property type="entry name" value="Dynein_HC_stalk"/>
</dbReference>
<evidence type="ECO:0000256" key="6">
    <source>
        <dbReference type="ARBA" id="ARBA00022741"/>
    </source>
</evidence>
<dbReference type="FunFam" id="1.10.8.710:FF:000003">
    <property type="entry name" value="Dynein axonemal heavy chain 5"/>
    <property type="match status" value="1"/>
</dbReference>
<dbReference type="GO" id="GO:0045505">
    <property type="term" value="F:dynein intermediate chain binding"/>
    <property type="evidence" value="ECO:0007669"/>
    <property type="project" value="InterPro"/>
</dbReference>
<dbReference type="Gene3D" id="1.10.8.710">
    <property type="match status" value="1"/>
</dbReference>
<evidence type="ECO:0000256" key="13">
    <source>
        <dbReference type="ARBA" id="ARBA00023273"/>
    </source>
</evidence>
<dbReference type="SMART" id="SM00382">
    <property type="entry name" value="AAA"/>
    <property type="match status" value="3"/>
</dbReference>
<evidence type="ECO:0000256" key="4">
    <source>
        <dbReference type="ARBA" id="ARBA00022701"/>
    </source>
</evidence>
<dbReference type="OrthoDB" id="185092at2759"/>
<evidence type="ECO:0000259" key="16">
    <source>
        <dbReference type="SMART" id="SM00382"/>
    </source>
</evidence>
<dbReference type="FunFam" id="3.40.50.300:FF:000320">
    <property type="entry name" value="Dynein, axonemal, heavy chain 5"/>
    <property type="match status" value="1"/>
</dbReference>
<dbReference type="InterPro" id="IPR042222">
    <property type="entry name" value="Dynein_2_N"/>
</dbReference>
<evidence type="ECO:0000256" key="10">
    <source>
        <dbReference type="ARBA" id="ARBA00023069"/>
    </source>
</evidence>
<dbReference type="FunFam" id="1.10.8.1220:FF:000001">
    <property type="entry name" value="Dynein axonemal heavy chain 5"/>
    <property type="match status" value="1"/>
</dbReference>
<comment type="caution">
    <text evidence="17">The sequence shown here is derived from an EMBL/GenBank/DDBJ whole genome shotgun (WGS) entry which is preliminary data.</text>
</comment>
<dbReference type="Pfam" id="PF18199">
    <property type="entry name" value="Dynein_C"/>
    <property type="match status" value="1"/>
</dbReference>
<dbReference type="SUPFAM" id="SSF52540">
    <property type="entry name" value="P-loop containing nucleoside triphosphate hydrolases"/>
    <property type="match status" value="4"/>
</dbReference>
<feature type="coiled-coil region" evidence="14">
    <location>
        <begin position="3424"/>
        <end position="3486"/>
    </location>
</feature>
<feature type="region of interest" description="Disordered" evidence="15">
    <location>
        <begin position="2789"/>
        <end position="2836"/>
    </location>
</feature>
<dbReference type="InterPro" id="IPR035699">
    <property type="entry name" value="AAA_6"/>
</dbReference>
<dbReference type="Gene3D" id="1.20.920.30">
    <property type="match status" value="1"/>
</dbReference>
<dbReference type="GO" id="GO:0008569">
    <property type="term" value="F:minus-end-directed microtubule motor activity"/>
    <property type="evidence" value="ECO:0007669"/>
    <property type="project" value="InterPro"/>
</dbReference>
<keyword evidence="11" id="KW-0505">Motor protein</keyword>
<dbReference type="Gene3D" id="1.10.287.2620">
    <property type="match status" value="1"/>
</dbReference>
<dbReference type="InterPro" id="IPR013602">
    <property type="entry name" value="Dynein_heavy_linker"/>
</dbReference>
<comment type="similarity">
    <text evidence="2">Belongs to the dynein heavy chain family.</text>
</comment>
<evidence type="ECO:0000256" key="11">
    <source>
        <dbReference type="ARBA" id="ARBA00023175"/>
    </source>
</evidence>
<dbReference type="InterPro" id="IPR004273">
    <property type="entry name" value="Dynein_heavy_D6_P-loop"/>
</dbReference>
<dbReference type="InterPro" id="IPR013594">
    <property type="entry name" value="Dynein_heavy_tail"/>
</dbReference>
<keyword evidence="9 14" id="KW-0175">Coiled coil</keyword>
<dbReference type="Pfam" id="PF08393">
    <property type="entry name" value="DHC_N2"/>
    <property type="match status" value="1"/>
</dbReference>
<gene>
    <name evidence="17" type="ORF">TrLO_g3776</name>
</gene>
<feature type="compositionally biased region" description="Polar residues" evidence="15">
    <location>
        <begin position="2799"/>
        <end position="2821"/>
    </location>
</feature>
<dbReference type="Gene3D" id="1.10.8.1220">
    <property type="match status" value="1"/>
</dbReference>
<protein>
    <recommendedName>
        <fullName evidence="16">AAA+ ATPase domain-containing protein</fullName>
    </recommendedName>
</protein>
<evidence type="ECO:0000256" key="15">
    <source>
        <dbReference type="SAM" id="MobiDB-lite"/>
    </source>
</evidence>
<evidence type="ECO:0000256" key="1">
    <source>
        <dbReference type="ARBA" id="ARBA00004430"/>
    </source>
</evidence>
<dbReference type="EMBL" id="BRXW01000262">
    <property type="protein sequence ID" value="GMI16728.1"/>
    <property type="molecule type" value="Genomic_DNA"/>
</dbReference>
<dbReference type="Pfam" id="PF12774">
    <property type="entry name" value="AAA_6"/>
    <property type="match status" value="1"/>
</dbReference>
<dbReference type="Gene3D" id="1.20.920.20">
    <property type="match status" value="1"/>
</dbReference>
<keyword evidence="8" id="KW-0243">Dynein</keyword>
<dbReference type="InterPro" id="IPR026983">
    <property type="entry name" value="DHC"/>
</dbReference>
<comment type="subcellular location">
    <subcellularLocation>
        <location evidence="1">Cytoplasm</location>
        <location evidence="1">Cytoskeleton</location>
        <location evidence="1">Cilium axoneme</location>
    </subcellularLocation>
</comment>
<dbReference type="GO" id="GO:0007018">
    <property type="term" value="P:microtubule-based movement"/>
    <property type="evidence" value="ECO:0007669"/>
    <property type="project" value="InterPro"/>
</dbReference>
<evidence type="ECO:0000256" key="14">
    <source>
        <dbReference type="SAM" id="Coils"/>
    </source>
</evidence>
<feature type="domain" description="AAA+ ATPase" evidence="16">
    <location>
        <begin position="1877"/>
        <end position="2015"/>
    </location>
</feature>
<dbReference type="InterPro" id="IPR041228">
    <property type="entry name" value="Dynein_C"/>
</dbReference>
<dbReference type="Gene3D" id="3.40.50.300">
    <property type="entry name" value="P-loop containing nucleotide triphosphate hydrolases"/>
    <property type="match status" value="6"/>
</dbReference>
<evidence type="ECO:0000256" key="5">
    <source>
        <dbReference type="ARBA" id="ARBA00022737"/>
    </source>
</evidence>
<dbReference type="Pfam" id="PF03028">
    <property type="entry name" value="Dynein_heavy"/>
    <property type="match status" value="1"/>
</dbReference>
<dbReference type="Gene3D" id="1.10.8.720">
    <property type="entry name" value="Region D6 of dynein motor"/>
    <property type="match status" value="1"/>
</dbReference>
<dbReference type="InterPro" id="IPR043160">
    <property type="entry name" value="Dynein_C_barrel"/>
</dbReference>
<accession>A0A9W7KYP1</accession>
<feature type="domain" description="AAA+ ATPase" evidence="16">
    <location>
        <begin position="2159"/>
        <end position="2289"/>
    </location>
</feature>
<keyword evidence="10" id="KW-0969">Cilium</keyword>
<dbReference type="InterPro" id="IPR041589">
    <property type="entry name" value="DNAH3_AAA_lid_1"/>
</dbReference>
<dbReference type="GO" id="GO:0005524">
    <property type="term" value="F:ATP binding"/>
    <property type="evidence" value="ECO:0007669"/>
    <property type="project" value="UniProtKB-KW"/>
</dbReference>
<dbReference type="InterPro" id="IPR043157">
    <property type="entry name" value="Dynein_AAA1S"/>
</dbReference>
<dbReference type="Gene3D" id="3.20.180.20">
    <property type="entry name" value="Dynein heavy chain, N-terminal domain 2"/>
    <property type="match status" value="1"/>
</dbReference>
<dbReference type="Gene3D" id="1.10.472.130">
    <property type="match status" value="1"/>
</dbReference>
<dbReference type="FunFam" id="1.20.920.20:FF:000001">
    <property type="entry name" value="dynein heavy chain 2, axonemal"/>
    <property type="match status" value="1"/>
</dbReference>
<dbReference type="Proteomes" id="UP001165122">
    <property type="component" value="Unassembled WGS sequence"/>
</dbReference>
<organism evidence="17 18">
    <name type="scientific">Triparma laevis f. longispina</name>
    <dbReference type="NCBI Taxonomy" id="1714387"/>
    <lineage>
        <taxon>Eukaryota</taxon>
        <taxon>Sar</taxon>
        <taxon>Stramenopiles</taxon>
        <taxon>Ochrophyta</taxon>
        <taxon>Bolidophyceae</taxon>
        <taxon>Parmales</taxon>
        <taxon>Triparmaceae</taxon>
        <taxon>Triparma</taxon>
    </lineage>
</organism>
<dbReference type="InterPro" id="IPR042228">
    <property type="entry name" value="Dynein_linker_3"/>
</dbReference>
<evidence type="ECO:0000256" key="12">
    <source>
        <dbReference type="ARBA" id="ARBA00023212"/>
    </source>
</evidence>
<dbReference type="InterPro" id="IPR035706">
    <property type="entry name" value="AAA_9"/>
</dbReference>
<evidence type="ECO:0000256" key="2">
    <source>
        <dbReference type="ARBA" id="ARBA00008887"/>
    </source>
</evidence>
<dbReference type="FunFam" id="3.40.50.300:FF:002141">
    <property type="entry name" value="Dynein heavy chain"/>
    <property type="match status" value="1"/>
</dbReference>
<dbReference type="InterPro" id="IPR041466">
    <property type="entry name" value="Dynein_AAA5_ext"/>
</dbReference>
<dbReference type="PANTHER" id="PTHR46532:SF4">
    <property type="entry name" value="AAA+ ATPASE DOMAIN-CONTAINING PROTEIN"/>
    <property type="match status" value="1"/>
</dbReference>
<dbReference type="InterPro" id="IPR027417">
    <property type="entry name" value="P-loop_NTPase"/>
</dbReference>
<name>A0A9W7KYP1_9STRA</name>
<keyword evidence="12" id="KW-0206">Cytoskeleton</keyword>
<dbReference type="FunFam" id="1.20.140.100:FF:000003">
    <property type="entry name" value="Dynein, axonemal, heavy chain 5"/>
    <property type="match status" value="1"/>
</dbReference>
<feature type="region of interest" description="Disordered" evidence="15">
    <location>
        <begin position="63"/>
        <end position="83"/>
    </location>
</feature>
<dbReference type="Pfam" id="PF12777">
    <property type="entry name" value="MT"/>
    <property type="match status" value="1"/>
</dbReference>
<evidence type="ECO:0000313" key="17">
    <source>
        <dbReference type="EMBL" id="GMI16728.1"/>
    </source>
</evidence>
<reference evidence="18" key="1">
    <citation type="journal article" date="2023" name="Commun. Biol.">
        <title>Genome analysis of Parmales, the sister group of diatoms, reveals the evolutionary specialization of diatoms from phago-mixotrophs to photoautotrophs.</title>
        <authorList>
            <person name="Ban H."/>
            <person name="Sato S."/>
            <person name="Yoshikawa S."/>
            <person name="Yamada K."/>
            <person name="Nakamura Y."/>
            <person name="Ichinomiya M."/>
            <person name="Sato N."/>
            <person name="Blanc-Mathieu R."/>
            <person name="Endo H."/>
            <person name="Kuwata A."/>
            <person name="Ogata H."/>
        </authorList>
    </citation>
    <scope>NUCLEOTIDE SEQUENCE [LARGE SCALE GENOMIC DNA]</scope>
    <source>
        <strain evidence="18">NIES 3700</strain>
    </source>
</reference>
<dbReference type="Pfam" id="PF12780">
    <property type="entry name" value="AAA_8"/>
    <property type="match status" value="1"/>
</dbReference>
<dbReference type="Pfam" id="PF18198">
    <property type="entry name" value="AAA_lid_11"/>
    <property type="match status" value="1"/>
</dbReference>
<keyword evidence="7" id="KW-0067">ATP-binding</keyword>
<dbReference type="GO" id="GO:0051959">
    <property type="term" value="F:dynein light intermediate chain binding"/>
    <property type="evidence" value="ECO:0007669"/>
    <property type="project" value="InterPro"/>
</dbReference>
<dbReference type="Gene3D" id="1.20.140.100">
    <property type="entry name" value="Dynein heavy chain, N-terminal domain 2"/>
    <property type="match status" value="1"/>
</dbReference>
<keyword evidence="6" id="KW-0547">Nucleotide-binding</keyword>
<proteinExistence type="inferred from homology"/>
<sequence length="4665" mass="531105">MALTARHRFIIARLDEALLPGHEVLFEDLIRTDSILSRVNSLFHPEGLNRLIFTYYSPDSKDVPELPSGDHDEGKEEKTSDALKDTDVTGYAMAGNVETGWLLVTQGDDIAVTNRAVFFMKTKAKSGIDPTKSTDAAMTYGVIDSPLRNLEVVMRNIYRPLLQVSDNKTWGKASAEEQNELMVGVDNFVHNLEENLKSLNSGLELRKPESYFESMGNSAALEPTAVSHYMELLEEWCTRIDNYLDDSDRSRWETNDSGPDSELEYWRRRMQRLTSITDQLKTRSCKTVIGVLTAVTKNPEDVSIDKQRVFSLVRQWKQIDLNITEAANEAKDNVKYLNTLERFIEPLYSGDPDTIIEMLPALLNALKMVHTIARYFNTTERMTKLFMKITNQMVSSCKLALNGKNPPEAIWDQDPEQLLENLESCLRLNEMYQEQYRITKDKLLTMPKGKQFDFSETQIFGKFDLFCRRVIKLIDMFSNIQQFKSLAEHKLDGMAPLIEAFGQIIAQVKSKGHDLLDFHSNKLDRDYVEFNVRIGELEQSLQIFINRSFESITSIDQSLTLLRKYQAILHRESLRQDLDSKFTVIFNNYGLELTSVQDTYEHFKHNPPCTRNMPPVSGNIMWARHLLRRIEEPMENFHGNSTVLKSKESKKIIKTYNKVARTLVAFEYLWYEAWVKSVDAAKAGLQATLIIRHPDTGKLYVNFDREILQLIREAKCIARIGVQVPESAQMVLLQEEKFKLYYSELKYALDEYERVCSLIVPVVARLLKPHLQTLELKLRPGMITLTWTSMNIENYKMHIHIGLQRLEELVNKINDIVENRIEKNLKIISRMTLCDLPKDRSVTLDDFVSMQEANVQHQAEMLKAKNTEIENAVEDLVSIVTSFPLDPSVGGVSRDEITTLRTHYNKLTYRALLNCSKASLEGVKKRICSRAGSGFLFVDRPFFEVDVQLSVPSVRLSPSLDDVQRAINRSAKAVLGCSKIVYDWGQMGIPEQERVALFQKLGCDIEIIKVVLLLTGALHGTKNQVHEYLQTFKKYDWLWKDDKEHAYQKFISSNPKIESFEAELQKFMAVEQEIELIPPMHNIGALSLNTANLKLQLRNESRQWKVQYSNKVHEQARDSMYALFEYIRVTNAKLGIEIDGLDSLRRVMDVLKEIRERESSIEMEINPIMDMYEMLENYLPGGIIDKEEIDQKSIIHKEWTKLVDYAEDVTDELAEIQSKYRKQLISDVKEFRIDANSFRKDFEENGPVRKGITPMEAVEKLASFKAALEMRERKLEMYNHGEELFALRTSEFPAIKKTRNEINLLDLLYTLYLDVIDTLDNYRKLAWTDLFDQLESMLEVTNGFDMRCRKLPKKLKEWEAYLVLRQKITDFQDMLPLVEELSKESVKPRHWHEIIKLTGTIYPFDSEAFTLSHILDSNILEFKEEVEEIAEGADKQLGIETKLAEVKELWSRRNFDFGMWKDRGVQILLAFGAVIEDLEDAQLQLQTLLSMRHVAPFRSEVQDKLTELSNTTDELELWVKVQMMWTALESVFMGGDIAKQMPLEAKKFNKVDKDWIKIMQKAAETANVVACCKNELLKNTLPVLYAELERCQKSLEGYLEQKRNKFPRFYFVSNPVLLLILSQGSDPLQMQPYYEKVFDSISQVVHDKKDKTIIQQIKSISGTDVEIIPLNQDVKAVGNIEDWLSALEDRMQKSMKALCETAAATCGGALREFVDAQCGQFALLGIQMNWTLQCQTALEKCKTSKGVMSETNKQQNSILTELSSWCLQDLGSKMNRTKIETLVTIHVHQKEVFSDMTKLYKERKIQDANDFEWLKQARFYWRPNVEDRHGPGASIISVCDTDFKYAWEYLGCKERLVITPLTDRCYITLTQALGMYLGGAPAGPAGTGKTETTKDLGRTLGIFVVVTNCTDQQRFTDMAKIFKGLCQAGLWGCFDEFNRIELPVLSVVAQQVLSITNAKRTNSKTFTFPGDAQVVSLNPDVGYFITMNPGYAGRQELPENLKALFRGVTMMVPDREIIMKVKLCSVGYSSFVELARKFSVLYRLCEQQLSKQKHYDFGLRNILSVLRTAGATKRQEVKSSEEVLVLRTLRDMNLSKLVSQDIPLFLSLLSDLFPNISMPSSGTDEDMVNAVNEVIKKSKLVPFPSWVLKNMQLYDTTKVRHGIMLVGPAGAGKTCILNTLSDSLASTTGIQHKRIRMNPKAIRAEEMFGETDKLTGEWTTGIFAAIWQKYNNRANTYNMWIVADGPVDAIWIENLNTVLDDNRILTLANGDRIPMTDNVKIMFEVEDLRNASPATVSRAGIIYVSASDLDWAPVVEAWANKKEDRFLGEHLGKLFKRFVGECEGDKEVGHLFRFMKRNCKQVMSLSRVAMATKCYELLDVMIESAELSESPSDKEMELERLFLFALTWSAGGMFELEDRAKFDEYLRTFSQVMPPKQSSSDTVYMYSVNSETMEWERWEAPSWSYPCYSEELDFATLLVPTIDSTRALYLMESFGKRKKPVLLCGGSGTSKTSTAEMYFDNLDRDRMLVKRVNFSFATTPSMFQLSIDGELDKRGGKNFGPPSGKKMTVFLDDMSMPEVNNWGDQPTNELVRQLVESKGYCFLDKDKRGDIKIIEDLQFVGAMNNPGGGKNDIPNRLKRHFFAFNMTVPPVETILNIYGQMMDGRFPADKYEGKFAEYVSKIPTLTIELWNFVRTKMLPSPAKFMYVWNIRELSRIFQGIMRAPKAGVENEQVLGQLWRHECMRVFGDKLAIKADKDSFQDKLDRLTSFLVLDTPLSELLDIGGGVDTASGDKKDMKKQPTSRMAKSRSKTGQSMRKSMSAKSDKKGVAPAAAASDLSPELQEVKDKLLEPTFFVDFLRDDEYDDDGVLVAEAPKIYEKGESMETLTDRSKMFLEKFNEEMPGKKMNLILFEDAMRHLMRVSRLIGTPRGNMLFVGVGGSGKQSLTRLAAFMGGHHLFQLVLNKGYNVASMLDDFRELYKIAGQQGKGVVFLMTDAEVKDENFLEVINSVLMTGEITNLFPKDELQVMSSELRAIAFKERPDFVDTPENLVSFFFDRVRANLHIVLAFSPVNPKLPERARKFPGLINGCSINFFLEWPEEALVAVSKGFLGDLDILCEEEVKDQLVHHVGAVHNMVVKACKEYFVKMRRHVYQTPKSYLSFLKSYADMYGTKMSELEEMSNRVTVGLEKLQQGAEDVETMKVVLADEEVKLRKAEEATNAMLSKLELSSMAAKKEQDAVALIKQGCEADKERIAGEKALAEEDLAKAQPFVDEAERAVNSIKPNDLNELKKLGKPGDIIKLIFDCVALLKMEKMVRIEQSEVVLGIGKEKQTIPFFKDSFKIQQTGMLSDSKFLNSIFFFSKYEKDYINDETIEFLLPYLELEGFNPLVARNASKAAEGLCTWARAMKYYHEASKIVKPKLEALSLAEAMLADAQRELDKAQKKLEACEEVLQKLQLDFENQMGQKRAIEENAAHTRRKMEQATALIDGLAGERQRWTEDSLKFDDTKQKLVGDVGLACAFISYCGPFNQTFRGYIVKEKLMMDLRIRNIPVTLDLKLSEFLVDAGTVGDWSMEGLPSDPLSVQNGILVTRSTRYPLLIDPQGQALAWIKEHEKLKLPNFGTTTLGNPKLREQLEFCMCEGKALIIASVENEIDAMLTSVLEKQIITKAKSKYINISDKLCEYSDDFMLYMTTRLPNPHFSPEDQAKTTMVDFTVTQKGLEEQLLGRVIGKEQKSLEEQLTQVMQEVTSNTKALLKLDQLLLERLSANTGNLLDDEELIEVLANTKAKATEVNMKLIAAGETRISINEKREQYRPVATRGSIMYFCIVDMSMVNVMYQTSLDQFQVLFDASMDNAEKASLASKRVGHILEEQTYSIWRYIDRGLYTQDKNSFKLMLVLKILLTAERLTAGDVTLFLKGGAALNINTVIPKAFAWMTDASWLNCVQLMQDKPIFKMLLDGMTRDEEDWKAWYNSNEPETEQIPGLETQLKADRETGPFLRMLLVRSLREDRTLLAGLEFIKAMEVVDGYPAMGERYIKPVSDTTEGIYAAMDCKSPVIYLLSAGADPTDSIEQLAKKKRRDVTCVSMGEGQDVVAMRAINSAMVNGSWVMLQNSHLGLDFMDGLEDLLHKIAETCNEDFRLFITSEPHPLFPIGLLQMSTKITNEPPNGLKAGLLRSYTAIVDQDKLERIETPQWRTLLYGICFLHSVVQERRKFGPLGWCVPYEYNDGDLTACLTFLEKHLYTSSLSWPTLQYMVWEAQYGGKITDNFDRRLFGSYVDAWLSPMTLAPSFTFNPATSINRIPEDFDYVIPSCSDDTEYQNFIKTFPSIDSPEIFGMHPNADLTFRNKEVTQLISTILETQPKTSSDAGGGKSREDVVSDKCTELLSTAPENYVEDVYMEQIAKMGGLGIPLNIFLMQEVQRFNGVLTNVKNSMNGIIQAIRGEVVTTDLILSGINSIFDARVPDSWMFAASGDEISWICPTLGLWYAGLVGRDSQFRNWIMNAKRPASFWLTGFSNPQGFLTGIQQEVTRSHKGDKWSLDSVDIHTEVTEYDRSEQVTRPPKEGCYVHGLFLEGAAWSKSDISLVESTPKILYVGLPVLFVTAVTKSQKKNMEGDYGPNGGFECAVYKYPKRTDRFFVFSVVLATREKAPRHWIMRGVALLCSTD</sequence>
<dbReference type="PANTHER" id="PTHR46532">
    <property type="entry name" value="MALE FERTILITY FACTOR KL5"/>
    <property type="match status" value="1"/>
</dbReference>
<dbReference type="Pfam" id="PF17852">
    <property type="entry name" value="Dynein_AAA_lid"/>
    <property type="match status" value="1"/>
</dbReference>
<dbReference type="Gene3D" id="1.20.1270.280">
    <property type="match status" value="1"/>
</dbReference>
<evidence type="ECO:0000256" key="3">
    <source>
        <dbReference type="ARBA" id="ARBA00022490"/>
    </source>
</evidence>
<dbReference type="FunFam" id="3.40.50.300:FF:000044">
    <property type="entry name" value="Dynein heavy chain 5, axonemal"/>
    <property type="match status" value="1"/>
</dbReference>
<evidence type="ECO:0000313" key="18">
    <source>
        <dbReference type="Proteomes" id="UP001165122"/>
    </source>
</evidence>
<keyword evidence="13" id="KW-0966">Cell projection</keyword>
<evidence type="ECO:0000256" key="8">
    <source>
        <dbReference type="ARBA" id="ARBA00023017"/>
    </source>
</evidence>
<keyword evidence="18" id="KW-1185">Reference proteome</keyword>
<keyword evidence="3" id="KW-0963">Cytoplasm</keyword>
<keyword evidence="4" id="KW-0493">Microtubule</keyword>
<dbReference type="InterPro" id="IPR003593">
    <property type="entry name" value="AAA+_ATPase"/>
</dbReference>
<dbReference type="InterPro" id="IPR042219">
    <property type="entry name" value="AAA_lid_11_sf"/>
</dbReference>
<dbReference type="Pfam" id="PF12781">
    <property type="entry name" value="AAA_9"/>
    <property type="match status" value="1"/>
</dbReference>
<dbReference type="Gene3D" id="3.10.490.20">
    <property type="match status" value="1"/>
</dbReference>